<evidence type="ECO:0000256" key="3">
    <source>
        <dbReference type="ARBA" id="ARBA00023082"/>
    </source>
</evidence>
<comment type="caution">
    <text evidence="6">The sequence shown here is derived from an EMBL/GenBank/DDBJ whole genome shotgun (WGS) entry which is preliminary data.</text>
</comment>
<keyword evidence="7" id="KW-1185">Reference proteome</keyword>
<dbReference type="EMBL" id="QTJV01000004">
    <property type="protein sequence ID" value="RFM34566.1"/>
    <property type="molecule type" value="Genomic_DNA"/>
</dbReference>
<evidence type="ECO:0000256" key="4">
    <source>
        <dbReference type="ARBA" id="ARBA00023163"/>
    </source>
</evidence>
<dbReference type="Pfam" id="PF04542">
    <property type="entry name" value="Sigma70_r2"/>
    <property type="match status" value="1"/>
</dbReference>
<name>A0A3E1P2Y9_9BACT</name>
<feature type="domain" description="RNA polymerase sigma-70 region 2" evidence="5">
    <location>
        <begin position="34"/>
        <end position="98"/>
    </location>
</feature>
<dbReference type="GO" id="GO:0006352">
    <property type="term" value="P:DNA-templated transcription initiation"/>
    <property type="evidence" value="ECO:0007669"/>
    <property type="project" value="InterPro"/>
</dbReference>
<dbReference type="InterPro" id="IPR036388">
    <property type="entry name" value="WH-like_DNA-bd_sf"/>
</dbReference>
<keyword evidence="3" id="KW-0731">Sigma factor</keyword>
<dbReference type="SUPFAM" id="SSF88659">
    <property type="entry name" value="Sigma3 and sigma4 domains of RNA polymerase sigma factors"/>
    <property type="match status" value="1"/>
</dbReference>
<dbReference type="InterPro" id="IPR013325">
    <property type="entry name" value="RNA_pol_sigma_r2"/>
</dbReference>
<evidence type="ECO:0000259" key="5">
    <source>
        <dbReference type="Pfam" id="PF04542"/>
    </source>
</evidence>
<evidence type="ECO:0000313" key="7">
    <source>
        <dbReference type="Proteomes" id="UP000261174"/>
    </source>
</evidence>
<dbReference type="GO" id="GO:0016987">
    <property type="term" value="F:sigma factor activity"/>
    <property type="evidence" value="ECO:0007669"/>
    <property type="project" value="UniProtKB-KW"/>
</dbReference>
<dbReference type="Gene3D" id="1.10.10.10">
    <property type="entry name" value="Winged helix-like DNA-binding domain superfamily/Winged helix DNA-binding domain"/>
    <property type="match status" value="1"/>
</dbReference>
<comment type="similarity">
    <text evidence="1">Belongs to the sigma-70 factor family. ECF subfamily.</text>
</comment>
<dbReference type="SUPFAM" id="SSF88946">
    <property type="entry name" value="Sigma2 domain of RNA polymerase sigma factors"/>
    <property type="match status" value="1"/>
</dbReference>
<reference evidence="6 7" key="1">
    <citation type="submission" date="2018-08" db="EMBL/GenBank/DDBJ databases">
        <title>Chitinophaga sp. K20C18050901, a novel bacterium isolated from forest soil.</title>
        <authorList>
            <person name="Wang C."/>
        </authorList>
    </citation>
    <scope>NUCLEOTIDE SEQUENCE [LARGE SCALE GENOMIC DNA]</scope>
    <source>
        <strain evidence="6 7">K20C18050901</strain>
    </source>
</reference>
<dbReference type="InterPro" id="IPR039425">
    <property type="entry name" value="RNA_pol_sigma-70-like"/>
</dbReference>
<evidence type="ECO:0000256" key="1">
    <source>
        <dbReference type="ARBA" id="ARBA00010641"/>
    </source>
</evidence>
<evidence type="ECO:0000313" key="6">
    <source>
        <dbReference type="EMBL" id="RFM34566.1"/>
    </source>
</evidence>
<dbReference type="InterPro" id="IPR013324">
    <property type="entry name" value="RNA_pol_sigma_r3/r4-like"/>
</dbReference>
<dbReference type="NCBIfam" id="TIGR02937">
    <property type="entry name" value="sigma70-ECF"/>
    <property type="match status" value="1"/>
</dbReference>
<dbReference type="InterPro" id="IPR007627">
    <property type="entry name" value="RNA_pol_sigma70_r2"/>
</dbReference>
<keyword evidence="4" id="KW-0804">Transcription</keyword>
<dbReference type="Proteomes" id="UP000261174">
    <property type="component" value="Unassembled WGS sequence"/>
</dbReference>
<gene>
    <name evidence="6" type="ORF">DXN04_14955</name>
</gene>
<dbReference type="PANTHER" id="PTHR43133:SF46">
    <property type="entry name" value="RNA POLYMERASE SIGMA-70 FACTOR ECF SUBFAMILY"/>
    <property type="match status" value="1"/>
</dbReference>
<organism evidence="6 7">
    <name type="scientific">Chitinophaga silvisoli</name>
    <dbReference type="NCBI Taxonomy" id="2291814"/>
    <lineage>
        <taxon>Bacteria</taxon>
        <taxon>Pseudomonadati</taxon>
        <taxon>Bacteroidota</taxon>
        <taxon>Chitinophagia</taxon>
        <taxon>Chitinophagales</taxon>
        <taxon>Chitinophagaceae</taxon>
        <taxon>Chitinophaga</taxon>
    </lineage>
</organism>
<sequence>MLYKYHVKNAHLHQDSDLWNLIKADSIPAFNEVYSRYWELLFRVAFKRLPSKEIAEEIVQDTFIILWEKRHTIEITTLKSYLFAITRYAIFHYHARQETIRTRMQEMAAMTQSAPDIEAIVNARLLLQLVDIIAAELPEKSRLVFADNKLKDHSLSESAQSFNISVKTAEGHLTRALKTVRLKLGTLYTTLFM</sequence>
<protein>
    <submittedName>
        <fullName evidence="6">RNA polymerase subunit sigma-24</fullName>
    </submittedName>
</protein>
<dbReference type="InterPro" id="IPR014284">
    <property type="entry name" value="RNA_pol_sigma-70_dom"/>
</dbReference>
<dbReference type="PANTHER" id="PTHR43133">
    <property type="entry name" value="RNA POLYMERASE ECF-TYPE SIGMA FACTO"/>
    <property type="match status" value="1"/>
</dbReference>
<keyword evidence="2" id="KW-0805">Transcription regulation</keyword>
<dbReference type="Gene3D" id="1.10.1740.10">
    <property type="match status" value="1"/>
</dbReference>
<dbReference type="AlphaFoldDB" id="A0A3E1P2Y9"/>
<accession>A0A3E1P2Y9</accession>
<proteinExistence type="inferred from homology"/>
<evidence type="ECO:0000256" key="2">
    <source>
        <dbReference type="ARBA" id="ARBA00023015"/>
    </source>
</evidence>